<organism evidence="1 2">
    <name type="scientific">Vaccinium darrowii</name>
    <dbReference type="NCBI Taxonomy" id="229202"/>
    <lineage>
        <taxon>Eukaryota</taxon>
        <taxon>Viridiplantae</taxon>
        <taxon>Streptophyta</taxon>
        <taxon>Embryophyta</taxon>
        <taxon>Tracheophyta</taxon>
        <taxon>Spermatophyta</taxon>
        <taxon>Magnoliopsida</taxon>
        <taxon>eudicotyledons</taxon>
        <taxon>Gunneridae</taxon>
        <taxon>Pentapetalae</taxon>
        <taxon>asterids</taxon>
        <taxon>Ericales</taxon>
        <taxon>Ericaceae</taxon>
        <taxon>Vaccinioideae</taxon>
        <taxon>Vaccinieae</taxon>
        <taxon>Vaccinium</taxon>
    </lineage>
</organism>
<evidence type="ECO:0000313" key="2">
    <source>
        <dbReference type="Proteomes" id="UP000828048"/>
    </source>
</evidence>
<reference evidence="1 2" key="1">
    <citation type="journal article" date="2021" name="Hortic Res">
        <title>High-quality reference genome and annotation aids understanding of berry development for evergreen blueberry (Vaccinium darrowii).</title>
        <authorList>
            <person name="Yu J."/>
            <person name="Hulse-Kemp A.M."/>
            <person name="Babiker E."/>
            <person name="Staton M."/>
        </authorList>
    </citation>
    <scope>NUCLEOTIDE SEQUENCE [LARGE SCALE GENOMIC DNA]</scope>
    <source>
        <strain evidence="2">cv. NJ 8807/NJ 8810</strain>
        <tissue evidence="1">Young leaf</tissue>
    </source>
</reference>
<protein>
    <submittedName>
        <fullName evidence="1">Uncharacterized protein</fullName>
    </submittedName>
</protein>
<dbReference type="EMBL" id="CM037156">
    <property type="protein sequence ID" value="KAH7837151.1"/>
    <property type="molecule type" value="Genomic_DNA"/>
</dbReference>
<sequence length="459" mass="52282">MNNSGLGGGFLSSSSCGFLDLESPIARHDGTQLGHQSITQHHHRQVKSSMTGIKNDLPIRFMEAKGSTQKGFPDIGKRKVVASVDVGNNNGNSSSEEGEEDESGYTEDGNGENFTGAKGRKGSPWQRMKWTDDIVRLLIAVVAHVGDDGTLDGEEGPKRKSAVLQKKGKWKMVSNVMISKGCHVSPQQCEDKFNDLNKRYKKLNDILGRGTSCRVVEDPTLMDSMPNLSTKMKEDVRKILNSKHLFYQEMCAYHNGKRIPNCDDVDLQVHSLPIVRCTKDTNDCVEEEAEENNESEDEDDESENEEHDDVNEDRVRMEEQKKPNEEDGSFGPHSSALSGFEAEMAEFFQDSTKSLWERRQWVGKKTVQLQEQRVSIEAEAFELEKQCFKWRRFCSKKERELERSRLENERMMLENERMGLELKQKEFEINLKSSEASLDPSSLNINRLQRRDQIDLGRH</sequence>
<proteinExistence type="predicted"/>
<gene>
    <name evidence="1" type="ORF">Vadar_010220</name>
</gene>
<comment type="caution">
    <text evidence="1">The sequence shown here is derived from an EMBL/GenBank/DDBJ whole genome shotgun (WGS) entry which is preliminary data.</text>
</comment>
<name>A0ACB7X9C6_9ERIC</name>
<keyword evidence="2" id="KW-1185">Reference proteome</keyword>
<evidence type="ECO:0000313" key="1">
    <source>
        <dbReference type="EMBL" id="KAH7837151.1"/>
    </source>
</evidence>
<accession>A0ACB7X9C6</accession>
<dbReference type="Proteomes" id="UP000828048">
    <property type="component" value="Chromosome 6"/>
</dbReference>